<protein>
    <submittedName>
        <fullName evidence="1">Uncharacterized protein</fullName>
    </submittedName>
</protein>
<name>A0A0D2GH42_9EURO</name>
<evidence type="ECO:0000313" key="2">
    <source>
        <dbReference type="Proteomes" id="UP000054266"/>
    </source>
</evidence>
<sequence length="374" mass="41917">MASHDSMDKLPNFLKAMDLVYGPLPSSTDPQLATWAPPPAAEGHRGRYLWTDGFAVVNFLTLYNLTHETRYLTFARNLITTVHRILGYTRDGTSRLPGATDDEPLKGGLRIGKHDESGPDGDGQYFHYLTVWMFALNRVTFVTGEKWYNEQAISMAAAILPKFMTDRNAERPRMFWKLSTDLSSPLVMSEGNLDPIDGYVTYKLLQATHGADSEVLKEEIALLKKIVDTKVEGYHSTDTLDLGMTLWTAHWLVPEEEWAVQLNCRALTCVKHLVESRHFEGPTKRRLAFREFGTALGVRSVVTGKSDSGALCREDGLVDAEIRDLPDQICKQWEDAGLVPTPNTQMQGRMAELMPITVVMYATALIPGLMVRQP</sequence>
<reference evidence="1 2" key="1">
    <citation type="submission" date="2015-01" db="EMBL/GenBank/DDBJ databases">
        <title>The Genome Sequence of Capronia semiimmersa CBS27337.</title>
        <authorList>
            <consortium name="The Broad Institute Genomics Platform"/>
            <person name="Cuomo C."/>
            <person name="de Hoog S."/>
            <person name="Gorbushina A."/>
            <person name="Stielow B."/>
            <person name="Teixiera M."/>
            <person name="Abouelleil A."/>
            <person name="Chapman S.B."/>
            <person name="Priest M."/>
            <person name="Young S.K."/>
            <person name="Wortman J."/>
            <person name="Nusbaum C."/>
            <person name="Birren B."/>
        </authorList>
    </citation>
    <scope>NUCLEOTIDE SEQUENCE [LARGE SCALE GENOMIC DNA]</scope>
    <source>
        <strain evidence="1 2">CBS 27337</strain>
    </source>
</reference>
<dbReference type="Proteomes" id="UP000054266">
    <property type="component" value="Unassembled WGS sequence"/>
</dbReference>
<gene>
    <name evidence="1" type="ORF">PV04_03711</name>
</gene>
<dbReference type="SUPFAM" id="SSF48208">
    <property type="entry name" value="Six-hairpin glycosidases"/>
    <property type="match status" value="1"/>
</dbReference>
<evidence type="ECO:0000313" key="1">
    <source>
        <dbReference type="EMBL" id="KIW71559.1"/>
    </source>
</evidence>
<proteinExistence type="predicted"/>
<organism evidence="1 2">
    <name type="scientific">Phialophora macrospora</name>
    <dbReference type="NCBI Taxonomy" id="1851006"/>
    <lineage>
        <taxon>Eukaryota</taxon>
        <taxon>Fungi</taxon>
        <taxon>Dikarya</taxon>
        <taxon>Ascomycota</taxon>
        <taxon>Pezizomycotina</taxon>
        <taxon>Eurotiomycetes</taxon>
        <taxon>Chaetothyriomycetidae</taxon>
        <taxon>Chaetothyriales</taxon>
        <taxon>Herpotrichiellaceae</taxon>
        <taxon>Phialophora</taxon>
    </lineage>
</organism>
<dbReference type="STRING" id="5601.A0A0D2GH42"/>
<dbReference type="EMBL" id="KN846957">
    <property type="protein sequence ID" value="KIW71559.1"/>
    <property type="molecule type" value="Genomic_DNA"/>
</dbReference>
<dbReference type="GO" id="GO:0005975">
    <property type="term" value="P:carbohydrate metabolic process"/>
    <property type="evidence" value="ECO:0007669"/>
    <property type="project" value="InterPro"/>
</dbReference>
<dbReference type="AlphaFoldDB" id="A0A0D2GH42"/>
<accession>A0A0D2GH42</accession>
<keyword evidence="2" id="KW-1185">Reference proteome</keyword>
<dbReference type="InterPro" id="IPR008928">
    <property type="entry name" value="6-hairpin_glycosidase_sf"/>
</dbReference>
<dbReference type="HOGENOM" id="CLU_039096_0_0_1"/>